<keyword evidence="3" id="KW-0698">rRNA processing</keyword>
<evidence type="ECO:0000256" key="6">
    <source>
        <dbReference type="ARBA" id="ARBA00022777"/>
    </source>
</evidence>
<protein>
    <recommendedName>
        <fullName evidence="9">Polynucleotide 5'-hydroxyl-kinase NOL9</fullName>
    </recommendedName>
</protein>
<keyword evidence="4" id="KW-0808">Transferase</keyword>
<evidence type="ECO:0000259" key="12">
    <source>
        <dbReference type="Pfam" id="PF25467"/>
    </source>
</evidence>
<evidence type="ECO:0000256" key="5">
    <source>
        <dbReference type="ARBA" id="ARBA00022741"/>
    </source>
</evidence>
<sequence length="627" mass="70171">MQPSLGPFPHVYSTVGNIGSIAQFLCTDSSYTILVFGRGSTLFLSGAFSFQVLYGCISVNGFLFTSSRFNASNFTIVSIPHGHLPASFSICNELSTEEVHIERIQSRLREFVNDSKVILPFIEEYQPVAILLVKLEMDIVSRFVKQQSQNLLNIFSRVGTQLGPNLFCMNVAESGEGSNANSTWSIKNIESMQMLEDSYRDVLLRIGKVLETESCCVIQTVGNKGVGKSTMCRYLLNSLNSRSTPEICKVFLLDLDPSFSNSYFFGSNNIAVDSDSFLKLAELLIQRFIDYEIASESSGEKCVLIVNTPGWIEDLGYDLMLKIINSVKPNILVCIDKIGNGIHFEVPKHLQKITMRIRLNCEFPQLPPLGNSALLRNFLVIGYLAQTFRRFKPRLPSVGMGLRLSDTLASYRVPFRSISVYTHPEILHIEDHLILNVLNCSFVALCKVDDGFERCFERRPLLADNSLPSRLLLCRRGTDCADNGPSPNSNEKSLEGDGIIELNAGSADEMRTLPLRCIGFGLIRAINLERKLFYIITPVEQRKLGQVNVLALGHCLNTPELVFPTNPYTEAVPYLVELSNKNIGERHKKLFSPLRVITGAKRALHARLMQMGATQVTSHLQKRIRHN</sequence>
<evidence type="ECO:0000259" key="11">
    <source>
        <dbReference type="Pfam" id="PF24419"/>
    </source>
</evidence>
<dbReference type="InterPro" id="IPR057573">
    <property type="entry name" value="NOL9_N"/>
</dbReference>
<dbReference type="Proteomes" id="UP001620626">
    <property type="component" value="Unassembled WGS sequence"/>
</dbReference>
<evidence type="ECO:0000256" key="4">
    <source>
        <dbReference type="ARBA" id="ARBA00022679"/>
    </source>
</evidence>
<gene>
    <name evidence="13" type="ORF">niasHT_007762</name>
</gene>
<comment type="similarity">
    <text evidence="2">Belongs to the Clp1 family. NOL9/GRC3 subfamily.</text>
</comment>
<dbReference type="Pfam" id="PF24419">
    <property type="entry name" value="Cupin_NOL9"/>
    <property type="match status" value="1"/>
</dbReference>
<evidence type="ECO:0000256" key="7">
    <source>
        <dbReference type="ARBA" id="ARBA00022840"/>
    </source>
</evidence>
<dbReference type="EMBL" id="JBICBT010000363">
    <property type="protein sequence ID" value="KAL3115757.1"/>
    <property type="molecule type" value="Genomic_DNA"/>
</dbReference>
<comment type="caution">
    <text evidence="13">The sequence shown here is derived from an EMBL/GenBank/DDBJ whole genome shotgun (WGS) entry which is preliminary data.</text>
</comment>
<keyword evidence="8" id="KW-0539">Nucleus</keyword>
<evidence type="ECO:0000313" key="13">
    <source>
        <dbReference type="EMBL" id="KAL3115757.1"/>
    </source>
</evidence>
<dbReference type="GO" id="GO:0006364">
    <property type="term" value="P:rRNA processing"/>
    <property type="evidence" value="ECO:0007669"/>
    <property type="project" value="UniProtKB-KW"/>
</dbReference>
<dbReference type="GO" id="GO:0005730">
    <property type="term" value="C:nucleolus"/>
    <property type="evidence" value="ECO:0007669"/>
    <property type="project" value="UniProtKB-SubCell"/>
</dbReference>
<proteinExistence type="inferred from homology"/>
<evidence type="ECO:0000259" key="10">
    <source>
        <dbReference type="Pfam" id="PF16575"/>
    </source>
</evidence>
<dbReference type="SUPFAM" id="SSF52540">
    <property type="entry name" value="P-loop containing nucleoside triphosphate hydrolases"/>
    <property type="match status" value="1"/>
</dbReference>
<comment type="subcellular location">
    <subcellularLocation>
        <location evidence="1">Nucleus</location>
        <location evidence="1">Nucleolus</location>
    </subcellularLocation>
</comment>
<evidence type="ECO:0000256" key="8">
    <source>
        <dbReference type="ARBA" id="ARBA00023242"/>
    </source>
</evidence>
<dbReference type="Gene3D" id="3.40.50.300">
    <property type="entry name" value="P-loop containing nucleotide triphosphate hydrolases"/>
    <property type="match status" value="2"/>
</dbReference>
<keyword evidence="14" id="KW-1185">Reference proteome</keyword>
<name>A0ABD2LKJ4_9BILA</name>
<feature type="domain" description="Clp1 P-loop" evidence="10">
    <location>
        <begin position="260"/>
        <end position="347"/>
    </location>
</feature>
<dbReference type="InterPro" id="IPR032319">
    <property type="entry name" value="CLP1_P"/>
</dbReference>
<keyword evidence="6" id="KW-0418">Kinase</keyword>
<dbReference type="InterPro" id="IPR057570">
    <property type="entry name" value="NOL9_C"/>
</dbReference>
<organism evidence="13 14">
    <name type="scientific">Heterodera trifolii</name>
    <dbReference type="NCBI Taxonomy" id="157864"/>
    <lineage>
        <taxon>Eukaryota</taxon>
        <taxon>Metazoa</taxon>
        <taxon>Ecdysozoa</taxon>
        <taxon>Nematoda</taxon>
        <taxon>Chromadorea</taxon>
        <taxon>Rhabditida</taxon>
        <taxon>Tylenchina</taxon>
        <taxon>Tylenchomorpha</taxon>
        <taxon>Tylenchoidea</taxon>
        <taxon>Heteroderidae</taxon>
        <taxon>Heteroderinae</taxon>
        <taxon>Heterodera</taxon>
    </lineage>
</organism>
<dbReference type="InterPro" id="IPR045116">
    <property type="entry name" value="Clp1/Grc3"/>
</dbReference>
<dbReference type="AlphaFoldDB" id="A0ABD2LKJ4"/>
<dbReference type="Pfam" id="PF16575">
    <property type="entry name" value="CLP1_P"/>
    <property type="match status" value="1"/>
</dbReference>
<dbReference type="InterPro" id="IPR027417">
    <property type="entry name" value="P-loop_NTPase"/>
</dbReference>
<dbReference type="Pfam" id="PF25467">
    <property type="entry name" value="NOL9_C"/>
    <property type="match status" value="1"/>
</dbReference>
<dbReference type="PANTHER" id="PTHR12755:SF3">
    <property type="entry name" value="POLYNUCLEOTIDE 5'-HYDROXYL-KINASE NOL9"/>
    <property type="match status" value="1"/>
</dbReference>
<feature type="domain" description="NOL9 C-terminal" evidence="12">
    <location>
        <begin position="512"/>
        <end position="554"/>
    </location>
</feature>
<keyword evidence="5" id="KW-0547">Nucleotide-binding</keyword>
<dbReference type="PANTHER" id="PTHR12755">
    <property type="entry name" value="CLEAVAGE/POLYADENYLATION FACTOR IA SUBUNIT CLP1P"/>
    <property type="match status" value="1"/>
</dbReference>
<keyword evidence="7" id="KW-0067">ATP-binding</keyword>
<dbReference type="GO" id="GO:0016301">
    <property type="term" value="F:kinase activity"/>
    <property type="evidence" value="ECO:0007669"/>
    <property type="project" value="UniProtKB-KW"/>
</dbReference>
<evidence type="ECO:0000313" key="14">
    <source>
        <dbReference type="Proteomes" id="UP001620626"/>
    </source>
</evidence>
<evidence type="ECO:0000256" key="3">
    <source>
        <dbReference type="ARBA" id="ARBA00022552"/>
    </source>
</evidence>
<evidence type="ECO:0000256" key="9">
    <source>
        <dbReference type="ARBA" id="ARBA00071212"/>
    </source>
</evidence>
<dbReference type="GO" id="GO:0005524">
    <property type="term" value="F:ATP binding"/>
    <property type="evidence" value="ECO:0007669"/>
    <property type="project" value="UniProtKB-KW"/>
</dbReference>
<evidence type="ECO:0000256" key="1">
    <source>
        <dbReference type="ARBA" id="ARBA00004604"/>
    </source>
</evidence>
<feature type="domain" description="NOL9 N-terminal" evidence="11">
    <location>
        <begin position="26"/>
        <end position="158"/>
    </location>
</feature>
<evidence type="ECO:0000256" key="2">
    <source>
        <dbReference type="ARBA" id="ARBA00011003"/>
    </source>
</evidence>
<accession>A0ABD2LKJ4</accession>
<reference evidence="13 14" key="1">
    <citation type="submission" date="2024-10" db="EMBL/GenBank/DDBJ databases">
        <authorList>
            <person name="Kim D."/>
        </authorList>
    </citation>
    <scope>NUCLEOTIDE SEQUENCE [LARGE SCALE GENOMIC DNA]</scope>
    <source>
        <strain evidence="13">BH-2024</strain>
    </source>
</reference>